<feature type="non-terminal residue" evidence="3">
    <location>
        <position position="1"/>
    </location>
</feature>
<organism evidence="3 4">
    <name type="scientific">Pitta sordida</name>
    <name type="common">Hooded pitta</name>
    <dbReference type="NCBI Taxonomy" id="9163"/>
    <lineage>
        <taxon>Eukaryota</taxon>
        <taxon>Metazoa</taxon>
        <taxon>Chordata</taxon>
        <taxon>Craniata</taxon>
        <taxon>Vertebrata</taxon>
        <taxon>Euteleostomi</taxon>
        <taxon>Archelosauria</taxon>
        <taxon>Archosauria</taxon>
        <taxon>Dinosauria</taxon>
        <taxon>Saurischia</taxon>
        <taxon>Theropoda</taxon>
        <taxon>Coelurosauria</taxon>
        <taxon>Aves</taxon>
        <taxon>Neognathae</taxon>
        <taxon>Neoaves</taxon>
        <taxon>Telluraves</taxon>
        <taxon>Australaves</taxon>
        <taxon>Passeriformes</taxon>
        <taxon>Pittidae</taxon>
        <taxon>Pitta</taxon>
    </lineage>
</organism>
<dbReference type="InterPro" id="IPR032013">
    <property type="entry name" value="DUF4795"/>
</dbReference>
<evidence type="ECO:0000256" key="1">
    <source>
        <dbReference type="SAM" id="Coils"/>
    </source>
</evidence>
<feature type="coiled-coil region" evidence="1">
    <location>
        <begin position="49"/>
        <end position="122"/>
    </location>
</feature>
<dbReference type="Proteomes" id="UP000633448">
    <property type="component" value="Unassembled WGS sequence"/>
</dbReference>
<keyword evidence="4" id="KW-1185">Reference proteome</keyword>
<gene>
    <name evidence="3" type="primary">Qrich2_0</name>
    <name evidence="3" type="ORF">PITSOR_R10031</name>
</gene>
<feature type="domain" description="DUF4795" evidence="2">
    <location>
        <begin position="1"/>
        <end position="181"/>
    </location>
</feature>
<evidence type="ECO:0000313" key="4">
    <source>
        <dbReference type="Proteomes" id="UP000633448"/>
    </source>
</evidence>
<dbReference type="AlphaFoldDB" id="A0A851ET19"/>
<evidence type="ECO:0000259" key="2">
    <source>
        <dbReference type="Pfam" id="PF16043"/>
    </source>
</evidence>
<evidence type="ECO:0000313" key="3">
    <source>
        <dbReference type="EMBL" id="NWI85681.1"/>
    </source>
</evidence>
<feature type="non-terminal residue" evidence="3">
    <location>
        <position position="182"/>
    </location>
</feature>
<protein>
    <submittedName>
        <fullName evidence="3">QRIC2 protein</fullName>
    </submittedName>
</protein>
<keyword evidence="1" id="KW-0175">Coiled coil</keyword>
<name>A0A851ET19_PITSO</name>
<dbReference type="EMBL" id="WEKX01002801">
    <property type="protein sequence ID" value="NWI85681.1"/>
    <property type="molecule type" value="Genomic_DNA"/>
</dbReference>
<proteinExistence type="predicted"/>
<reference evidence="3" key="1">
    <citation type="submission" date="2019-10" db="EMBL/GenBank/DDBJ databases">
        <title>Bird 10,000 Genomes (B10K) Project - Family phase.</title>
        <authorList>
            <person name="Zhang G."/>
        </authorList>
    </citation>
    <scope>NUCLEOTIDE SEQUENCE</scope>
    <source>
        <strain evidence="3">B10K-DU-002-53</strain>
        <tissue evidence="3">Muscle</tissue>
    </source>
</reference>
<comment type="caution">
    <text evidence="3">The sequence shown here is derived from an EMBL/GenBank/DDBJ whole genome shotgun (WGS) entry which is preliminary data.</text>
</comment>
<dbReference type="Pfam" id="PF16043">
    <property type="entry name" value="DUF4795"/>
    <property type="match status" value="1"/>
</dbReference>
<dbReference type="OrthoDB" id="5981048at2759"/>
<sequence length="182" mass="21163">DQELLQHMEETFETIQEDYQKLSYVSESLQADSQTKQKTIEVGMLLKSLERLQKEKVDEKNMLAATDMKADKAALASKLDCTQFEEKMEGLKGRMRKMQGQVSAQKQQCNELQEKLSDMMENKMDRRELKYFQKHLEESWNKSLEELENRIIGDSAAGMRKQLPVPFTCLSCDRMVKMQVPG</sequence>
<dbReference type="PANTHER" id="PTHR47080:SF2">
    <property type="entry name" value="GLUTAMINE-RICH PROTEIN 2"/>
    <property type="match status" value="1"/>
</dbReference>
<dbReference type="PANTHER" id="PTHR47080">
    <property type="entry name" value="CHROMOSOME 16 OPEN READING FRAME 96"/>
    <property type="match status" value="1"/>
</dbReference>
<accession>A0A851ET19</accession>